<evidence type="ECO:0000313" key="1">
    <source>
        <dbReference type="EMBL" id="KAH0892992.1"/>
    </source>
</evidence>
<feature type="non-terminal residue" evidence="1">
    <location>
        <position position="1"/>
    </location>
</feature>
<keyword evidence="2" id="KW-1185">Reference proteome</keyword>
<name>A0ABQ8AKF4_BRANA</name>
<accession>A0ABQ8AKF4</accession>
<evidence type="ECO:0008006" key="3">
    <source>
        <dbReference type="Google" id="ProtNLM"/>
    </source>
</evidence>
<comment type="caution">
    <text evidence="1">The sequence shown here is derived from an EMBL/GenBank/DDBJ whole genome shotgun (WGS) entry which is preliminary data.</text>
</comment>
<evidence type="ECO:0000313" key="2">
    <source>
        <dbReference type="Proteomes" id="UP000824890"/>
    </source>
</evidence>
<dbReference type="Proteomes" id="UP000824890">
    <property type="component" value="Unassembled WGS sequence"/>
</dbReference>
<dbReference type="EMBL" id="JAGKQM010000013">
    <property type="protein sequence ID" value="KAH0892992.1"/>
    <property type="molecule type" value="Genomic_DNA"/>
</dbReference>
<gene>
    <name evidence="1" type="ORF">HID58_055421</name>
</gene>
<proteinExistence type="predicted"/>
<dbReference type="PANTHER" id="PTHR48449:SF1">
    <property type="entry name" value="DUF1985 DOMAIN-CONTAINING PROTEIN"/>
    <property type="match status" value="1"/>
</dbReference>
<protein>
    <recommendedName>
        <fullName evidence="3">Maturase K</fullName>
    </recommendedName>
</protein>
<organism evidence="1 2">
    <name type="scientific">Brassica napus</name>
    <name type="common">Rape</name>
    <dbReference type="NCBI Taxonomy" id="3708"/>
    <lineage>
        <taxon>Eukaryota</taxon>
        <taxon>Viridiplantae</taxon>
        <taxon>Streptophyta</taxon>
        <taxon>Embryophyta</taxon>
        <taxon>Tracheophyta</taxon>
        <taxon>Spermatophyta</taxon>
        <taxon>Magnoliopsida</taxon>
        <taxon>eudicotyledons</taxon>
        <taxon>Gunneridae</taxon>
        <taxon>Pentapetalae</taxon>
        <taxon>rosids</taxon>
        <taxon>malvids</taxon>
        <taxon>Brassicales</taxon>
        <taxon>Brassicaceae</taxon>
        <taxon>Brassiceae</taxon>
        <taxon>Brassica</taxon>
    </lineage>
</organism>
<dbReference type="PANTHER" id="PTHR48449">
    <property type="entry name" value="DUF1985 DOMAIN-CONTAINING PROTEIN"/>
    <property type="match status" value="1"/>
</dbReference>
<sequence length="328" mass="38560">GQPRGFSTSSVFFSTDRFLSKRLNIYSSLEILSFIQYIIRGLSLRKIFNLPACQHHVSCKLIHFLFTRHLLIPSYLVFKSLGQLRVFLVELFQLIMNPSPTRRVKLAKIRTGKSLLERRSLSQLLNYVTSSRLMIFLFRTIPCPTPKYFNMVKFFESFLQFPWDRESSFKTTYFIKPSKLVSWKGNDPIRTLVRQLKQGSLRLHRFPLSLQFLAFHAFKKFQSKIHAPFGQSSIMDFDDIHLPQHRPINLIDILCMEAEPNASRLHGVWPDELTNEYIIYIKKRIADHQPLIRVLAKWRSHLKRIINAFDYPANIEEKPIHTKLTAPL</sequence>
<reference evidence="1 2" key="1">
    <citation type="submission" date="2021-05" db="EMBL/GenBank/DDBJ databases">
        <title>Genome Assembly of Synthetic Allotetraploid Brassica napus Reveals Homoeologous Exchanges between Subgenomes.</title>
        <authorList>
            <person name="Davis J.T."/>
        </authorList>
    </citation>
    <scope>NUCLEOTIDE SEQUENCE [LARGE SCALE GENOMIC DNA]</scope>
    <source>
        <strain evidence="2">cv. Da-Ae</strain>
        <tissue evidence="1">Seedling</tissue>
    </source>
</reference>